<proteinExistence type="predicted"/>
<dbReference type="PANTHER" id="PTHR24173:SF74">
    <property type="entry name" value="ANKYRIN REPEAT DOMAIN-CONTAINING PROTEIN 16"/>
    <property type="match status" value="1"/>
</dbReference>
<name>A0A127QI12_9BURK</name>
<organism evidence="4 5">
    <name type="scientific">Collimonas arenae</name>
    <dbReference type="NCBI Taxonomy" id="279058"/>
    <lineage>
        <taxon>Bacteria</taxon>
        <taxon>Pseudomonadati</taxon>
        <taxon>Pseudomonadota</taxon>
        <taxon>Betaproteobacteria</taxon>
        <taxon>Burkholderiales</taxon>
        <taxon>Oxalobacteraceae</taxon>
        <taxon>Collimonas</taxon>
    </lineage>
</organism>
<dbReference type="PROSITE" id="PS50297">
    <property type="entry name" value="ANK_REP_REGION"/>
    <property type="match status" value="3"/>
</dbReference>
<evidence type="ECO:0000256" key="3">
    <source>
        <dbReference type="PROSITE-ProRule" id="PRU00023"/>
    </source>
</evidence>
<dbReference type="InterPro" id="IPR002110">
    <property type="entry name" value="Ankyrin_rpt"/>
</dbReference>
<reference evidence="4 5" key="1">
    <citation type="submission" date="2015-11" db="EMBL/GenBank/DDBJ databases">
        <title>Exploring the genomic traits of fungus-feeding bacterial genus Collimonas.</title>
        <authorList>
            <person name="Song C."/>
            <person name="Schmidt R."/>
            <person name="de Jager V."/>
            <person name="Krzyzanowska D."/>
            <person name="Jongedijk E."/>
            <person name="Cankar K."/>
            <person name="Beekwilder J."/>
            <person name="van Veen A."/>
            <person name="de Boer W."/>
            <person name="van Veen J.A."/>
            <person name="Garbeva P."/>
        </authorList>
    </citation>
    <scope>NUCLEOTIDE SEQUENCE [LARGE SCALE GENOMIC DNA]</scope>
    <source>
        <strain evidence="4 5">Ter282</strain>
    </source>
</reference>
<keyword evidence="2 3" id="KW-0040">ANK repeat</keyword>
<dbReference type="PATRIC" id="fig|279058.18.peg.1911"/>
<gene>
    <name evidence="4" type="ORF">CAter282_1942</name>
</gene>
<dbReference type="AlphaFoldDB" id="A0A127QI12"/>
<dbReference type="InterPro" id="IPR036770">
    <property type="entry name" value="Ankyrin_rpt-contain_sf"/>
</dbReference>
<evidence type="ECO:0000256" key="1">
    <source>
        <dbReference type="ARBA" id="ARBA00022737"/>
    </source>
</evidence>
<dbReference type="PRINTS" id="PR01415">
    <property type="entry name" value="ANKYRIN"/>
</dbReference>
<dbReference type="Pfam" id="PF12796">
    <property type="entry name" value="Ank_2"/>
    <property type="match status" value="1"/>
</dbReference>
<dbReference type="PANTHER" id="PTHR24173">
    <property type="entry name" value="ANKYRIN REPEAT CONTAINING"/>
    <property type="match status" value="1"/>
</dbReference>
<protein>
    <submittedName>
        <fullName evidence="4">Ankyrin repeat family protein</fullName>
    </submittedName>
</protein>
<keyword evidence="5" id="KW-1185">Reference proteome</keyword>
<feature type="repeat" description="ANK" evidence="3">
    <location>
        <begin position="148"/>
        <end position="180"/>
    </location>
</feature>
<accession>A0A127QI12</accession>
<evidence type="ECO:0000313" key="4">
    <source>
        <dbReference type="EMBL" id="AMP09708.1"/>
    </source>
</evidence>
<evidence type="ECO:0000256" key="2">
    <source>
        <dbReference type="ARBA" id="ARBA00023043"/>
    </source>
</evidence>
<feature type="repeat" description="ANK" evidence="3">
    <location>
        <begin position="115"/>
        <end position="147"/>
    </location>
</feature>
<dbReference type="SUPFAM" id="SSF48403">
    <property type="entry name" value="Ankyrin repeat"/>
    <property type="match status" value="1"/>
</dbReference>
<dbReference type="EMBL" id="CP013235">
    <property type="protein sequence ID" value="AMP09708.1"/>
    <property type="molecule type" value="Genomic_DNA"/>
</dbReference>
<dbReference type="Proteomes" id="UP000071778">
    <property type="component" value="Chromosome"/>
</dbReference>
<dbReference type="SMART" id="SM00248">
    <property type="entry name" value="ANK"/>
    <property type="match status" value="5"/>
</dbReference>
<dbReference type="Pfam" id="PF00023">
    <property type="entry name" value="Ank"/>
    <property type="match status" value="1"/>
</dbReference>
<dbReference type="Gene3D" id="1.25.40.20">
    <property type="entry name" value="Ankyrin repeat-containing domain"/>
    <property type="match status" value="1"/>
</dbReference>
<keyword evidence="1" id="KW-0677">Repeat</keyword>
<sequence length="211" mass="22411">MLLLALACLPSLGHADNGSDAFFKAIKLDDERGMKSLLAKGVNPNLVDKQRGETGLMVALQEDSMKVFDVLINAQGIDLNLRARNGDTALMIASYKGKVAAVKALLDKEAEPNNTGWTALHYAAAIGNDEIVQMLLDASAYIDAGSPNNTTPIMMAARAGKIMTVKLLLDSGADATLKNDVGMSAIDLARKFDHNDIADGLTSRLKQAGKL</sequence>
<feature type="repeat" description="ANK" evidence="3">
    <location>
        <begin position="85"/>
        <end position="117"/>
    </location>
</feature>
<evidence type="ECO:0000313" key="5">
    <source>
        <dbReference type="Proteomes" id="UP000071778"/>
    </source>
</evidence>
<dbReference type="PROSITE" id="PS50088">
    <property type="entry name" value="ANK_REPEAT"/>
    <property type="match status" value="3"/>
</dbReference>